<evidence type="ECO:0000256" key="6">
    <source>
        <dbReference type="ARBA" id="ARBA00023242"/>
    </source>
</evidence>
<dbReference type="OMA" id="PPLWRHQ"/>
<dbReference type="Proteomes" id="UP000472261">
    <property type="component" value="Unplaced"/>
</dbReference>
<dbReference type="SMART" id="SM00353">
    <property type="entry name" value="HLH"/>
    <property type="match status" value="1"/>
</dbReference>
<protein>
    <submittedName>
        <fullName evidence="9">Hes family bHLH transcription factor 2</fullName>
    </submittedName>
</protein>
<reference evidence="9" key="1">
    <citation type="submission" date="2025-08" db="UniProtKB">
        <authorList>
            <consortium name="Ensembl"/>
        </authorList>
    </citation>
    <scope>IDENTIFICATION</scope>
</reference>
<proteinExistence type="predicted"/>
<evidence type="ECO:0000313" key="10">
    <source>
        <dbReference type="Proteomes" id="UP000472261"/>
    </source>
</evidence>
<dbReference type="SUPFAM" id="SSF47459">
    <property type="entry name" value="HLH, helix-loop-helix DNA-binding domain"/>
    <property type="match status" value="1"/>
</dbReference>
<evidence type="ECO:0000313" key="9">
    <source>
        <dbReference type="Ensembl" id="ENSPCLP00000023803.1"/>
    </source>
</evidence>
<dbReference type="AlphaFoldDB" id="A0A669QZB2"/>
<dbReference type="InterPro" id="IPR011598">
    <property type="entry name" value="bHLH_dom"/>
</dbReference>
<dbReference type="GO" id="GO:0005634">
    <property type="term" value="C:nucleus"/>
    <property type="evidence" value="ECO:0007669"/>
    <property type="project" value="UniProtKB-SubCell"/>
</dbReference>
<feature type="domain" description="BHLH" evidence="8">
    <location>
        <begin position="17"/>
        <end position="74"/>
    </location>
</feature>
<sequence length="167" mass="17927">MSPPGAVPQPPRRPAELRKTLKPLLEKRRRARINESLNQLKTLILPLVCKDSSLYSKLEKADILEMTVQFLREVPAAPSAPGEPPSRPPPAGARPGAHGRLSAEPSESFRAGYRACLAGLGALLAPAPPLPPRHRLPEPPPPAHPKAAPSPPAVPLCAAPTPLWRPW</sequence>
<keyword evidence="10" id="KW-1185">Reference proteome</keyword>
<dbReference type="PROSITE" id="PS50888">
    <property type="entry name" value="BHLH"/>
    <property type="match status" value="1"/>
</dbReference>
<keyword evidence="4" id="KW-0238">DNA-binding</keyword>
<dbReference type="FunFam" id="4.10.280.10:FF:000009">
    <property type="entry name" value="Transcription factor HES-1"/>
    <property type="match status" value="1"/>
</dbReference>
<evidence type="ECO:0000256" key="3">
    <source>
        <dbReference type="ARBA" id="ARBA00023015"/>
    </source>
</evidence>
<dbReference type="InterPro" id="IPR050370">
    <property type="entry name" value="HES_HEY"/>
</dbReference>
<feature type="region of interest" description="Disordered" evidence="7">
    <location>
        <begin position="1"/>
        <end position="23"/>
    </location>
</feature>
<dbReference type="GO" id="GO:0003677">
    <property type="term" value="F:DNA binding"/>
    <property type="evidence" value="ECO:0007669"/>
    <property type="project" value="UniProtKB-KW"/>
</dbReference>
<dbReference type="Gene3D" id="4.10.280.10">
    <property type="entry name" value="Helix-loop-helix DNA-binding domain"/>
    <property type="match status" value="1"/>
</dbReference>
<keyword evidence="5" id="KW-0804">Transcription</keyword>
<name>A0A669QZB2_PHACC</name>
<evidence type="ECO:0000256" key="1">
    <source>
        <dbReference type="ARBA" id="ARBA00004123"/>
    </source>
</evidence>
<evidence type="ECO:0000256" key="2">
    <source>
        <dbReference type="ARBA" id="ARBA00022491"/>
    </source>
</evidence>
<evidence type="ECO:0000259" key="8">
    <source>
        <dbReference type="PROSITE" id="PS50888"/>
    </source>
</evidence>
<organism evidence="9 10">
    <name type="scientific">Phasianus colchicus</name>
    <name type="common">Common pheasant</name>
    <dbReference type="NCBI Taxonomy" id="9054"/>
    <lineage>
        <taxon>Eukaryota</taxon>
        <taxon>Metazoa</taxon>
        <taxon>Chordata</taxon>
        <taxon>Craniata</taxon>
        <taxon>Vertebrata</taxon>
        <taxon>Euteleostomi</taxon>
        <taxon>Archelosauria</taxon>
        <taxon>Archosauria</taxon>
        <taxon>Dinosauria</taxon>
        <taxon>Saurischia</taxon>
        <taxon>Theropoda</taxon>
        <taxon>Coelurosauria</taxon>
        <taxon>Aves</taxon>
        <taxon>Neognathae</taxon>
        <taxon>Galloanserae</taxon>
        <taxon>Galliformes</taxon>
        <taxon>Phasianidae</taxon>
        <taxon>Phasianinae</taxon>
        <taxon>Phasianus</taxon>
    </lineage>
</organism>
<comment type="subcellular location">
    <subcellularLocation>
        <location evidence="1">Nucleus</location>
    </subcellularLocation>
</comment>
<keyword evidence="2" id="KW-0678">Repressor</keyword>
<dbReference type="GO" id="GO:0046983">
    <property type="term" value="F:protein dimerization activity"/>
    <property type="evidence" value="ECO:0007669"/>
    <property type="project" value="InterPro"/>
</dbReference>
<feature type="region of interest" description="Disordered" evidence="7">
    <location>
        <begin position="127"/>
        <end position="155"/>
    </location>
</feature>
<dbReference type="Ensembl" id="ENSPCLT00000033061.1">
    <property type="protein sequence ID" value="ENSPCLP00000023803.1"/>
    <property type="gene ID" value="ENSPCLG00000021000.1"/>
</dbReference>
<feature type="compositionally biased region" description="Pro residues" evidence="7">
    <location>
        <begin position="1"/>
        <end position="12"/>
    </location>
</feature>
<dbReference type="PANTHER" id="PTHR10985">
    <property type="entry name" value="BASIC HELIX-LOOP-HELIX TRANSCRIPTION FACTOR, HES-RELATED"/>
    <property type="match status" value="1"/>
</dbReference>
<keyword evidence="6" id="KW-0539">Nucleus</keyword>
<reference evidence="9" key="2">
    <citation type="submission" date="2025-09" db="UniProtKB">
        <authorList>
            <consortium name="Ensembl"/>
        </authorList>
    </citation>
    <scope>IDENTIFICATION</scope>
</reference>
<accession>A0A669QZB2</accession>
<feature type="region of interest" description="Disordered" evidence="7">
    <location>
        <begin position="75"/>
        <end position="106"/>
    </location>
</feature>
<feature type="compositionally biased region" description="Pro residues" evidence="7">
    <location>
        <begin position="138"/>
        <end position="154"/>
    </location>
</feature>
<dbReference type="InterPro" id="IPR036638">
    <property type="entry name" value="HLH_DNA-bd_sf"/>
</dbReference>
<evidence type="ECO:0000256" key="5">
    <source>
        <dbReference type="ARBA" id="ARBA00023163"/>
    </source>
</evidence>
<dbReference type="Pfam" id="PF00010">
    <property type="entry name" value="HLH"/>
    <property type="match status" value="1"/>
</dbReference>
<feature type="compositionally biased region" description="Pro residues" evidence="7">
    <location>
        <begin position="81"/>
        <end position="92"/>
    </location>
</feature>
<evidence type="ECO:0000256" key="7">
    <source>
        <dbReference type="SAM" id="MobiDB-lite"/>
    </source>
</evidence>
<keyword evidence="3" id="KW-0805">Transcription regulation</keyword>
<evidence type="ECO:0000256" key="4">
    <source>
        <dbReference type="ARBA" id="ARBA00023125"/>
    </source>
</evidence>